<dbReference type="AlphaFoldDB" id="A0A5J6Q125"/>
<proteinExistence type="predicted"/>
<evidence type="ECO:0000313" key="2">
    <source>
        <dbReference type="EMBL" id="QEY26892.1"/>
    </source>
</evidence>
<dbReference type="Pfam" id="PF13490">
    <property type="entry name" value="zf-HC2"/>
    <property type="match status" value="1"/>
</dbReference>
<protein>
    <submittedName>
        <fullName evidence="2">Zf-HC2 domain-containing protein</fullName>
    </submittedName>
</protein>
<accession>A0A5J6Q125</accession>
<dbReference type="EMBL" id="CP031700">
    <property type="protein sequence ID" value="QEY26892.1"/>
    <property type="molecule type" value="Genomic_DNA"/>
</dbReference>
<dbReference type="Proteomes" id="UP000325713">
    <property type="component" value="Chromosome"/>
</dbReference>
<organism evidence="2 3">
    <name type="scientific">Neisseria zalophi</name>
    <dbReference type="NCBI Taxonomy" id="640030"/>
    <lineage>
        <taxon>Bacteria</taxon>
        <taxon>Pseudomonadati</taxon>
        <taxon>Pseudomonadota</taxon>
        <taxon>Betaproteobacteria</taxon>
        <taxon>Neisseriales</taxon>
        <taxon>Neisseriaceae</taxon>
        <taxon>Neisseria</taxon>
    </lineage>
</organism>
<sequence length="60" mass="7443">MLKCKEACVLLSERQDRKLDFTENISLLVHLLLCPHCRRYRKQLIFIRKNMQRWQDNIKR</sequence>
<evidence type="ECO:0000313" key="3">
    <source>
        <dbReference type="Proteomes" id="UP000325713"/>
    </source>
</evidence>
<reference evidence="2 3" key="1">
    <citation type="submission" date="2018-08" db="EMBL/GenBank/DDBJ databases">
        <title>Neisseria zalophi ATCC BAA-2455 complete genome.</title>
        <authorList>
            <person name="Veseli I.A."/>
            <person name="Buttler R."/>
            <person name="Mascarenhas dos Santos A.C."/>
            <person name="Pombert J.-F."/>
        </authorList>
    </citation>
    <scope>NUCLEOTIDE SEQUENCE [LARGE SCALE GENOMIC DNA]</scope>
    <source>
        <strain evidence="2 3">ATCC BAA-2455</strain>
    </source>
</reference>
<dbReference type="RefSeq" id="WP_151052595.1">
    <property type="nucleotide sequence ID" value="NZ_CP031700.1"/>
</dbReference>
<dbReference type="InterPro" id="IPR027383">
    <property type="entry name" value="Znf_put"/>
</dbReference>
<name>A0A5J6Q125_9NEIS</name>
<dbReference type="KEGG" id="nzl:D0T92_10365"/>
<gene>
    <name evidence="2" type="ORF">D0T92_10365</name>
</gene>
<feature type="domain" description="Putative zinc-finger" evidence="1">
    <location>
        <begin position="4"/>
        <end position="38"/>
    </location>
</feature>
<evidence type="ECO:0000259" key="1">
    <source>
        <dbReference type="Pfam" id="PF13490"/>
    </source>
</evidence>
<keyword evidence="3" id="KW-1185">Reference proteome</keyword>
<dbReference type="OrthoDB" id="8374021at2"/>